<feature type="transmembrane region" description="Helical" evidence="9">
    <location>
        <begin position="53"/>
        <end position="71"/>
    </location>
</feature>
<evidence type="ECO:0000256" key="8">
    <source>
        <dbReference type="ARBA" id="ARBA00038436"/>
    </source>
</evidence>
<evidence type="ECO:0000256" key="4">
    <source>
        <dbReference type="ARBA" id="ARBA00022519"/>
    </source>
</evidence>
<dbReference type="InterPro" id="IPR055348">
    <property type="entry name" value="DctQ"/>
</dbReference>
<evidence type="ECO:0000313" key="12">
    <source>
        <dbReference type="Proteomes" id="UP000294823"/>
    </source>
</evidence>
<feature type="domain" description="Tripartite ATP-independent periplasmic transporters DctQ component" evidence="10">
    <location>
        <begin position="28"/>
        <end position="156"/>
    </location>
</feature>
<comment type="caution">
    <text evidence="9">Lacks conserved residue(s) required for the propagation of feature annotation.</text>
</comment>
<gene>
    <name evidence="11" type="ORF">E0702_13345</name>
</gene>
<comment type="subunit">
    <text evidence="9">The complex comprises the extracytoplasmic solute receptor protein and the two transmembrane proteins.</text>
</comment>
<comment type="function">
    <text evidence="9">Part of the tripartite ATP-independent periplasmic (TRAP) transport system.</text>
</comment>
<dbReference type="RefSeq" id="WP_132044645.1">
    <property type="nucleotide sequence ID" value="NZ_SLTR01000020.1"/>
</dbReference>
<keyword evidence="5 9" id="KW-0812">Transmembrane</keyword>
<evidence type="ECO:0000256" key="6">
    <source>
        <dbReference type="ARBA" id="ARBA00022989"/>
    </source>
</evidence>
<evidence type="ECO:0000256" key="2">
    <source>
        <dbReference type="ARBA" id="ARBA00022448"/>
    </source>
</evidence>
<dbReference type="EMBL" id="SLTR01000020">
    <property type="protein sequence ID" value="TDB01187.1"/>
    <property type="molecule type" value="Genomic_DNA"/>
</dbReference>
<dbReference type="InterPro" id="IPR007387">
    <property type="entry name" value="TRAP_DctQ"/>
</dbReference>
<comment type="similarity">
    <text evidence="8 9">Belongs to the TRAP transporter small permease family.</text>
</comment>
<evidence type="ECO:0000256" key="5">
    <source>
        <dbReference type="ARBA" id="ARBA00022692"/>
    </source>
</evidence>
<comment type="subcellular location">
    <subcellularLocation>
        <location evidence="1 9">Cell inner membrane</location>
        <topology evidence="1 9">Multi-pass membrane protein</topology>
    </subcellularLocation>
</comment>
<evidence type="ECO:0000256" key="1">
    <source>
        <dbReference type="ARBA" id="ARBA00004429"/>
    </source>
</evidence>
<protein>
    <recommendedName>
        <fullName evidence="9">TRAP transporter small permease protein</fullName>
    </recommendedName>
</protein>
<dbReference type="Proteomes" id="UP000294823">
    <property type="component" value="Unassembled WGS sequence"/>
</dbReference>
<dbReference type="Pfam" id="PF04290">
    <property type="entry name" value="DctQ"/>
    <property type="match status" value="1"/>
</dbReference>
<proteinExistence type="inferred from homology"/>
<keyword evidence="3" id="KW-1003">Cell membrane</keyword>
<feature type="transmembrane region" description="Helical" evidence="9">
    <location>
        <begin position="91"/>
        <end position="112"/>
    </location>
</feature>
<keyword evidence="2 9" id="KW-0813">Transport</keyword>
<accession>A0ABY2D465</accession>
<keyword evidence="4 9" id="KW-0997">Cell inner membrane</keyword>
<evidence type="ECO:0000256" key="9">
    <source>
        <dbReference type="RuleBase" id="RU369079"/>
    </source>
</evidence>
<reference evidence="11 12" key="1">
    <citation type="submission" date="2019-03" db="EMBL/GenBank/DDBJ databases">
        <title>Halomonas marinisediminis sp. nov., a moderately halophilic bacterium isolated from the Bohai Gulf.</title>
        <authorList>
            <person name="Ji X."/>
        </authorList>
    </citation>
    <scope>NUCLEOTIDE SEQUENCE [LARGE SCALE GENOMIC DNA]</scope>
    <source>
        <strain evidence="11 12">204</strain>
    </source>
</reference>
<evidence type="ECO:0000256" key="3">
    <source>
        <dbReference type="ARBA" id="ARBA00022475"/>
    </source>
</evidence>
<evidence type="ECO:0000259" key="10">
    <source>
        <dbReference type="Pfam" id="PF04290"/>
    </source>
</evidence>
<keyword evidence="7 9" id="KW-0472">Membrane</keyword>
<name>A0ABY2D465_9GAMM</name>
<sequence>MPSIVTVPLQLINRLLDFMAIITSVVLVSMVFFMVIARYVFEWSIIGLDEIALLAAMWLYMSGAIIASRNNEHLVVDFLPQRINSKKLLMLHQRFIALIMVAASGFFCYLAWDLLQFSLRLPQHTAGLKLPELLPKSALMVASVACLLYSLRDLITGNPCHNIRAEE</sequence>
<keyword evidence="12" id="KW-1185">Reference proteome</keyword>
<organism evidence="11 12">
    <name type="scientific">Halomonas marinisediminis</name>
    <dbReference type="NCBI Taxonomy" id="2546095"/>
    <lineage>
        <taxon>Bacteria</taxon>
        <taxon>Pseudomonadati</taxon>
        <taxon>Pseudomonadota</taxon>
        <taxon>Gammaproteobacteria</taxon>
        <taxon>Oceanospirillales</taxon>
        <taxon>Halomonadaceae</taxon>
        <taxon>Halomonas</taxon>
    </lineage>
</organism>
<keyword evidence="6 9" id="KW-1133">Transmembrane helix</keyword>
<evidence type="ECO:0000313" key="11">
    <source>
        <dbReference type="EMBL" id="TDB01187.1"/>
    </source>
</evidence>
<comment type="caution">
    <text evidence="11">The sequence shown here is derived from an EMBL/GenBank/DDBJ whole genome shotgun (WGS) entry which is preliminary data.</text>
</comment>
<feature type="transmembrane region" description="Helical" evidence="9">
    <location>
        <begin position="18"/>
        <end position="41"/>
    </location>
</feature>
<dbReference type="PANTHER" id="PTHR35011">
    <property type="entry name" value="2,3-DIKETO-L-GULONATE TRAP TRANSPORTER SMALL PERMEASE PROTEIN YIAM"/>
    <property type="match status" value="1"/>
</dbReference>
<evidence type="ECO:0000256" key="7">
    <source>
        <dbReference type="ARBA" id="ARBA00023136"/>
    </source>
</evidence>